<evidence type="ECO:0000259" key="1">
    <source>
        <dbReference type="Pfam" id="PF10502"/>
    </source>
</evidence>
<dbReference type="InterPro" id="IPR036286">
    <property type="entry name" value="LexA/Signal_pep-like_sf"/>
</dbReference>
<dbReference type="RefSeq" id="WP_244408582.1">
    <property type="nucleotide sequence ID" value="NZ_AP025637.1"/>
</dbReference>
<gene>
    <name evidence="2" type="primary">traF_2</name>
    <name evidence="2" type="ORF">Rmf_43350</name>
</gene>
<dbReference type="Proteomes" id="UP000831327">
    <property type="component" value="Chromosome"/>
</dbReference>
<name>A0ABN6P8K4_9PROT</name>
<dbReference type="SUPFAM" id="SSF51306">
    <property type="entry name" value="LexA/Signal peptidase"/>
    <property type="match status" value="1"/>
</dbReference>
<dbReference type="EMBL" id="AP025637">
    <property type="protein sequence ID" value="BDG74406.1"/>
    <property type="molecule type" value="Genomic_DNA"/>
</dbReference>
<evidence type="ECO:0000313" key="2">
    <source>
        <dbReference type="EMBL" id="BDG74406.1"/>
    </source>
</evidence>
<protein>
    <submittedName>
        <fullName evidence="2">Peptidase S26</fullName>
    </submittedName>
</protein>
<feature type="domain" description="Peptidase S26" evidence="1">
    <location>
        <begin position="12"/>
        <end position="170"/>
    </location>
</feature>
<proteinExistence type="predicted"/>
<reference evidence="2 3" key="1">
    <citation type="journal article" date="2016" name="Microbes Environ.">
        <title>Phylogenetically diverse aerobic anoxygenic phototrophic bacteria isolated from epilithic biofilms in Tama river, Japan.</title>
        <authorList>
            <person name="Hirose S."/>
            <person name="Matsuura K."/>
            <person name="Haruta S."/>
        </authorList>
    </citation>
    <scope>NUCLEOTIDE SEQUENCE [LARGE SCALE GENOMIC DNA]</scope>
    <source>
        <strain evidence="2 3">S08</strain>
    </source>
</reference>
<dbReference type="InterPro" id="IPR019533">
    <property type="entry name" value="Peptidase_S26"/>
</dbReference>
<evidence type="ECO:0000313" key="3">
    <source>
        <dbReference type="Proteomes" id="UP000831327"/>
    </source>
</evidence>
<sequence length="176" mass="18995">MTARWRRRAAPVVAMLAGLGLIAVPTVVGWQPRIIWNASASVSLGLYVAVPADRIAHGDLVLVRPPETLAAFLAERGYVARGVPLLKHVAALPPQVVCAEGTAIMVDGETVAHRRMTDRLGRPLPTWHGCHRLESGEVFLLNPAEPDSLDGRCFGPLPRTTIAARLRPVWITGRGP</sequence>
<accession>A0ABN6P8K4</accession>
<dbReference type="Gene3D" id="2.10.109.10">
    <property type="entry name" value="Umud Fragment, subunit A"/>
    <property type="match status" value="1"/>
</dbReference>
<dbReference type="Pfam" id="PF10502">
    <property type="entry name" value="Peptidase_S26"/>
    <property type="match status" value="1"/>
</dbReference>
<organism evidence="2 3">
    <name type="scientific">Roseomonas fluvialis</name>
    <dbReference type="NCBI Taxonomy" id="1750527"/>
    <lineage>
        <taxon>Bacteria</taxon>
        <taxon>Pseudomonadati</taxon>
        <taxon>Pseudomonadota</taxon>
        <taxon>Alphaproteobacteria</taxon>
        <taxon>Acetobacterales</taxon>
        <taxon>Roseomonadaceae</taxon>
        <taxon>Roseomonas</taxon>
    </lineage>
</organism>
<keyword evidence="3" id="KW-1185">Reference proteome</keyword>